<feature type="domain" description="Lysidine-tRNA(Ile) synthetase C-terminal" evidence="9">
    <location>
        <begin position="396"/>
        <end position="469"/>
    </location>
</feature>
<dbReference type="InterPro" id="IPR012094">
    <property type="entry name" value="tRNA_Ile_lys_synt"/>
</dbReference>
<keyword evidence="6 8" id="KW-0067">ATP-binding</keyword>
<dbReference type="SUPFAM" id="SSF52402">
    <property type="entry name" value="Adenine nucleotide alpha hydrolases-like"/>
    <property type="match status" value="1"/>
</dbReference>
<feature type="binding site" evidence="8">
    <location>
        <begin position="60"/>
        <end position="65"/>
    </location>
    <ligand>
        <name>ATP</name>
        <dbReference type="ChEBI" id="CHEBI:30616"/>
    </ligand>
</feature>
<evidence type="ECO:0000256" key="6">
    <source>
        <dbReference type="ARBA" id="ARBA00022840"/>
    </source>
</evidence>
<dbReference type="SUPFAM" id="SSF56037">
    <property type="entry name" value="PheT/TilS domain"/>
    <property type="match status" value="1"/>
</dbReference>
<evidence type="ECO:0000256" key="4">
    <source>
        <dbReference type="ARBA" id="ARBA00022694"/>
    </source>
</evidence>
<dbReference type="Pfam" id="PF01171">
    <property type="entry name" value="ATP_bind_3"/>
    <property type="match status" value="1"/>
</dbReference>
<dbReference type="InterPro" id="IPR012796">
    <property type="entry name" value="Lysidine-tRNA-synth_C"/>
</dbReference>
<keyword evidence="4 8" id="KW-0819">tRNA processing</keyword>
<reference evidence="10 11" key="1">
    <citation type="submission" date="2023-09" db="EMBL/GenBank/DDBJ databases">
        <title>Novel taxa isolated from Blanes Bay.</title>
        <authorList>
            <person name="Rey-Velasco X."/>
            <person name="Lucena T."/>
        </authorList>
    </citation>
    <scope>NUCLEOTIDE SEQUENCE [LARGE SCALE GENOMIC DNA]</scope>
    <source>
        <strain evidence="10 11">S356</strain>
    </source>
</reference>
<evidence type="ECO:0000313" key="10">
    <source>
        <dbReference type="EMBL" id="MDT7831009.1"/>
    </source>
</evidence>
<keyword evidence="3 8" id="KW-0436">Ligase</keyword>
<proteinExistence type="inferred from homology"/>
<sequence length="472" mass="54414">MFVKGESNEDGAYQKSIRTNILAQIQTKLAIFDPMLQQFKEHLDNHFPYLRNEPVLIAISGGIDSVVLTHICNELEIDFVLAHCNFKLRGNESDDDEKFVQELASSLGKKIRTTSFDTDTHAKNHKQSIQVAARELRYQWFQKVLEEHQLKYVLTAHNTNDNLETFIINLTRGSGLEGFTGIPPINGNIVRPLLAFSRDQITMFAIKTGIEWREDKSNASVKYIRNKVRHKILPVLQDINPNILDSFKKTLEHLNESQDMIDAEIQKVSENIITKDNLGILKMNIDEILKLSYPKAYLYQVLKKYGFTEWNDVVSLLSAQSGKQVFAKEYRLLKDRQFLMLTKTEATVSQNKVYEILETMDKIDIPISLHMQATKEKVIKSSVDILVDKDLLNFPLHVRKWGYGDYICPIGMQGTKKLSQLFKDRKLSLIDKENVWLLTDAMDTIIWVIGMRQDRRFSVSKSTKSILKITRS</sequence>
<comment type="catalytic activity">
    <reaction evidence="7 8">
        <text>cytidine(34) in tRNA(Ile2) + L-lysine + ATP = lysidine(34) in tRNA(Ile2) + AMP + diphosphate + H(+)</text>
        <dbReference type="Rhea" id="RHEA:43744"/>
        <dbReference type="Rhea" id="RHEA-COMP:10625"/>
        <dbReference type="Rhea" id="RHEA-COMP:10670"/>
        <dbReference type="ChEBI" id="CHEBI:15378"/>
        <dbReference type="ChEBI" id="CHEBI:30616"/>
        <dbReference type="ChEBI" id="CHEBI:32551"/>
        <dbReference type="ChEBI" id="CHEBI:33019"/>
        <dbReference type="ChEBI" id="CHEBI:82748"/>
        <dbReference type="ChEBI" id="CHEBI:83665"/>
        <dbReference type="ChEBI" id="CHEBI:456215"/>
        <dbReference type="EC" id="6.3.4.19"/>
    </reaction>
</comment>
<accession>A0ABU3LCU0</accession>
<dbReference type="EMBL" id="JAVTTO010000001">
    <property type="protein sequence ID" value="MDT7831009.1"/>
    <property type="molecule type" value="Genomic_DNA"/>
</dbReference>
<keyword evidence="11" id="KW-1185">Reference proteome</keyword>
<keyword evidence="5 8" id="KW-0547">Nucleotide-binding</keyword>
<protein>
    <recommendedName>
        <fullName evidence="8">tRNA(Ile)-lysidine synthase</fullName>
        <ecNumber evidence="8">6.3.4.19</ecNumber>
    </recommendedName>
    <alternativeName>
        <fullName evidence="8">tRNA(Ile)-2-lysyl-cytidine synthase</fullName>
    </alternativeName>
    <alternativeName>
        <fullName evidence="8">tRNA(Ile)-lysidine synthetase</fullName>
    </alternativeName>
</protein>
<dbReference type="HAMAP" id="MF_01161">
    <property type="entry name" value="tRNA_Ile_lys_synt"/>
    <property type="match status" value="1"/>
</dbReference>
<dbReference type="InterPro" id="IPR011063">
    <property type="entry name" value="TilS/TtcA_N"/>
</dbReference>
<evidence type="ECO:0000256" key="5">
    <source>
        <dbReference type="ARBA" id="ARBA00022741"/>
    </source>
</evidence>
<evidence type="ECO:0000256" key="7">
    <source>
        <dbReference type="ARBA" id="ARBA00048539"/>
    </source>
</evidence>
<evidence type="ECO:0000256" key="2">
    <source>
        <dbReference type="ARBA" id="ARBA00022490"/>
    </source>
</evidence>
<keyword evidence="2 8" id="KW-0963">Cytoplasm</keyword>
<comment type="caution">
    <text evidence="10">The sequence shown here is derived from an EMBL/GenBank/DDBJ whole genome shotgun (WGS) entry which is preliminary data.</text>
</comment>
<dbReference type="InterPro" id="IPR012795">
    <property type="entry name" value="tRNA_Ile_lys_synt_N"/>
</dbReference>
<dbReference type="RefSeq" id="WP_349240263.1">
    <property type="nucleotide sequence ID" value="NZ_JAVTTO010000001.1"/>
</dbReference>
<name>A0ABU3LCU0_9FLAO</name>
<organism evidence="10 11">
    <name type="scientific">Asprobacillus argus</name>
    <dbReference type="NCBI Taxonomy" id="3076534"/>
    <lineage>
        <taxon>Bacteria</taxon>
        <taxon>Pseudomonadati</taxon>
        <taxon>Bacteroidota</taxon>
        <taxon>Flavobacteriia</taxon>
        <taxon>Flavobacteriales</taxon>
        <taxon>Flavobacteriaceae</taxon>
        <taxon>Asprobacillus</taxon>
    </lineage>
</organism>
<evidence type="ECO:0000256" key="3">
    <source>
        <dbReference type="ARBA" id="ARBA00022598"/>
    </source>
</evidence>
<comment type="similarity">
    <text evidence="8">Belongs to the tRNA(Ile)-lysidine synthase family.</text>
</comment>
<gene>
    <name evidence="8 10" type="primary">tilS</name>
    <name evidence="10" type="ORF">RQM59_01380</name>
</gene>
<evidence type="ECO:0000256" key="8">
    <source>
        <dbReference type="HAMAP-Rule" id="MF_01161"/>
    </source>
</evidence>
<evidence type="ECO:0000313" key="11">
    <source>
        <dbReference type="Proteomes" id="UP001257277"/>
    </source>
</evidence>
<dbReference type="Pfam" id="PF11734">
    <property type="entry name" value="TilS_C"/>
    <property type="match status" value="1"/>
</dbReference>
<dbReference type="SMART" id="SM00977">
    <property type="entry name" value="TilS_C"/>
    <property type="match status" value="1"/>
</dbReference>
<dbReference type="PANTHER" id="PTHR43033">
    <property type="entry name" value="TRNA(ILE)-LYSIDINE SYNTHASE-RELATED"/>
    <property type="match status" value="1"/>
</dbReference>
<dbReference type="Proteomes" id="UP001257277">
    <property type="component" value="Unassembled WGS sequence"/>
</dbReference>
<dbReference type="CDD" id="cd01992">
    <property type="entry name" value="TilS_N"/>
    <property type="match status" value="1"/>
</dbReference>
<dbReference type="InterPro" id="IPR014729">
    <property type="entry name" value="Rossmann-like_a/b/a_fold"/>
</dbReference>
<evidence type="ECO:0000259" key="9">
    <source>
        <dbReference type="SMART" id="SM00977"/>
    </source>
</evidence>
<comment type="function">
    <text evidence="8">Ligates lysine onto the cytidine present at position 34 of the AUA codon-specific tRNA(Ile) that contains the anticodon CAU, in an ATP-dependent manner. Cytidine is converted to lysidine, thus changing the amino acid specificity of the tRNA from methionine to isoleucine.</text>
</comment>
<comment type="domain">
    <text evidence="8">The N-terminal region contains the highly conserved SGGXDS motif, predicted to be a P-loop motif involved in ATP binding.</text>
</comment>
<comment type="subcellular location">
    <subcellularLocation>
        <location evidence="1 8">Cytoplasm</location>
    </subcellularLocation>
</comment>
<evidence type="ECO:0000256" key="1">
    <source>
        <dbReference type="ARBA" id="ARBA00004496"/>
    </source>
</evidence>
<dbReference type="GO" id="GO:0032267">
    <property type="term" value="F:tRNA(Ile)-lysidine synthase activity"/>
    <property type="evidence" value="ECO:0007669"/>
    <property type="project" value="UniProtKB-EC"/>
</dbReference>
<dbReference type="PANTHER" id="PTHR43033:SF1">
    <property type="entry name" value="TRNA(ILE)-LYSIDINE SYNTHASE-RELATED"/>
    <property type="match status" value="1"/>
</dbReference>
<dbReference type="EC" id="6.3.4.19" evidence="8"/>
<dbReference type="Gene3D" id="3.40.50.620">
    <property type="entry name" value="HUPs"/>
    <property type="match status" value="1"/>
</dbReference>
<dbReference type="NCBIfam" id="TIGR02432">
    <property type="entry name" value="lysidine_TilS_N"/>
    <property type="match status" value="1"/>
</dbReference>